<keyword evidence="1" id="KW-0812">Transmembrane</keyword>
<organism evidence="4 6">
    <name type="scientific">Mycobacteroides chelonae</name>
    <name type="common">Mycobacterium chelonae</name>
    <dbReference type="NCBI Taxonomy" id="1774"/>
    <lineage>
        <taxon>Bacteria</taxon>
        <taxon>Bacillati</taxon>
        <taxon>Actinomycetota</taxon>
        <taxon>Actinomycetes</taxon>
        <taxon>Mycobacteriales</taxon>
        <taxon>Mycobacteriaceae</taxon>
        <taxon>Mycobacteroides</taxon>
    </lineage>
</organism>
<dbReference type="EMBL" id="CP041150">
    <property type="protein sequence ID" value="QDF73003.1"/>
    <property type="molecule type" value="Genomic_DNA"/>
</dbReference>
<evidence type="ECO:0000313" key="7">
    <source>
        <dbReference type="Proteomes" id="UP000180043"/>
    </source>
</evidence>
<evidence type="ECO:0000313" key="6">
    <source>
        <dbReference type="Proteomes" id="UP000179441"/>
    </source>
</evidence>
<feature type="transmembrane region" description="Helical" evidence="1">
    <location>
        <begin position="44"/>
        <end position="64"/>
    </location>
</feature>
<keyword evidence="1" id="KW-0472">Membrane</keyword>
<dbReference type="Proteomes" id="UP000179441">
    <property type="component" value="Unassembled WGS sequence"/>
</dbReference>
<evidence type="ECO:0000313" key="5">
    <source>
        <dbReference type="EMBL" id="QDF73003.1"/>
    </source>
</evidence>
<dbReference type="AlphaFoldDB" id="A0A1S1M792"/>
<dbReference type="SUPFAM" id="SSF103473">
    <property type="entry name" value="MFS general substrate transporter"/>
    <property type="match status" value="1"/>
</dbReference>
<dbReference type="EMBL" id="MLIS01000001">
    <property type="protein sequence ID" value="OHU79156.1"/>
    <property type="molecule type" value="Genomic_DNA"/>
</dbReference>
<dbReference type="RefSeq" id="WP_057967542.1">
    <property type="nucleotide sequence ID" value="NZ_CP041150.1"/>
</dbReference>
<evidence type="ECO:0000313" key="4">
    <source>
        <dbReference type="EMBL" id="OHU79156.1"/>
    </source>
</evidence>
<evidence type="ECO:0000256" key="1">
    <source>
        <dbReference type="SAM" id="Phobius"/>
    </source>
</evidence>
<gene>
    <name evidence="3" type="ORF">BKG82_11275</name>
    <name evidence="4" type="ORF">BKG84_12935</name>
    <name evidence="5" type="ORF">FJK96_24435</name>
</gene>
<protein>
    <recommendedName>
        <fullName evidence="2">YiaAB two helix domain-containing protein</fullName>
    </recommendedName>
</protein>
<dbReference type="InterPro" id="IPR036259">
    <property type="entry name" value="MFS_trans_sf"/>
</dbReference>
<reference evidence="6 7" key="1">
    <citation type="submission" date="2016-10" db="EMBL/GenBank/DDBJ databases">
        <title>Evaluation of Human, Veterinary and Environmental Mycobacterium chelonae Isolates by Core Genome Phylogenomic Analysis, Targeted Gene Comparison, and Anti-microbial Susceptibility Patterns: A Tale of Mistaken Identities.</title>
        <authorList>
            <person name="Fogelson S.B."/>
            <person name="Camus A.C."/>
            <person name="Lorenz W."/>
            <person name="Vasireddy R."/>
            <person name="Vasireddy S."/>
            <person name="Smith T."/>
            <person name="Brown-Elliott B.A."/>
            <person name="Wallace R.J.Jr."/>
            <person name="Hasan N.A."/>
            <person name="Reischl U."/>
            <person name="Sanchez S."/>
        </authorList>
    </citation>
    <scope>NUCLEOTIDE SEQUENCE [LARGE SCALE GENOMIC DNA]</scope>
    <source>
        <strain evidence="3 7">15515</strain>
        <strain evidence="4 6">15518</strain>
    </source>
</reference>
<accession>A0A1S1M792</accession>
<dbReference type="EMBL" id="MLIQ01000013">
    <property type="protein sequence ID" value="OHU58179.1"/>
    <property type="molecule type" value="Genomic_DNA"/>
</dbReference>
<keyword evidence="6" id="KW-1185">Reference proteome</keyword>
<dbReference type="Proteomes" id="UP000317728">
    <property type="component" value="Chromosome"/>
</dbReference>
<dbReference type="Proteomes" id="UP000180043">
    <property type="component" value="Unassembled WGS sequence"/>
</dbReference>
<reference evidence="5 8" key="2">
    <citation type="submission" date="2019-06" db="EMBL/GenBank/DDBJ databases">
        <title>Whole geneome sequnce of Mycobacteroides chelonae M77 isolated from bovine milk from Meghalaya, India.</title>
        <authorList>
            <person name="Vise E."/>
            <person name="Das S."/>
            <person name="Garg A."/>
            <person name="Ghatak S."/>
            <person name="Shakuntala I."/>
            <person name="Milton A.A.P."/>
            <person name="Karam A."/>
            <person name="Sanjukta R."/>
            <person name="Puro K."/>
            <person name="Sen A."/>
        </authorList>
    </citation>
    <scope>NUCLEOTIDE SEQUENCE [LARGE SCALE GENOMIC DNA]</scope>
    <source>
        <strain evidence="5 8">M77</strain>
    </source>
</reference>
<dbReference type="InterPro" id="IPR008024">
    <property type="entry name" value="YiaAB"/>
</dbReference>
<feature type="domain" description="YiaAB two helix" evidence="2">
    <location>
        <begin position="14"/>
        <end position="66"/>
    </location>
</feature>
<evidence type="ECO:0000313" key="3">
    <source>
        <dbReference type="EMBL" id="OHU58179.1"/>
    </source>
</evidence>
<sequence length="96" mass="10587">MSTSEPTVRASTAYYVQSAIAFAVAFASTLGGIVYLPISPWPRAFLAVCTLFLVTSCFGLAKVIRDTHESQQVRNRIDEARIEQIYAEHNPLKPAI</sequence>
<feature type="transmembrane region" description="Helical" evidence="1">
    <location>
        <begin position="12"/>
        <end position="38"/>
    </location>
</feature>
<proteinExistence type="predicted"/>
<evidence type="ECO:0000313" key="8">
    <source>
        <dbReference type="Proteomes" id="UP000317728"/>
    </source>
</evidence>
<evidence type="ECO:0000259" key="2">
    <source>
        <dbReference type="Pfam" id="PF05360"/>
    </source>
</evidence>
<name>A0A1S1M792_MYCCH</name>
<keyword evidence="1" id="KW-1133">Transmembrane helix</keyword>
<dbReference type="Pfam" id="PF05360">
    <property type="entry name" value="YiaAB"/>
    <property type="match status" value="1"/>
</dbReference>